<sequence length="260" mass="27588">MVKLVGVTLAAALAVGTQAFPLGENAFDLKFDFFPTEEKGDKKQPKKPSLYPISSTTTTTKGPDCKSLLQDAVFAGYDDPAIIPENTLNNRLFSFGQKACSDPEFETGTLTGCSSSLNFQYGEDVRFATQLEASALVDDPSQEITIANCIVDVSIVPDSDEGENFVNSGIKFIDASVAATADPSEWSFEILPSGQSVRFTADMCTFNSVASAGTGCQVIVTSDLLDPPQSLTNVELSASYLFDCGFTGNINNSGVFSGGR</sequence>
<accession>A0A0G4GH56</accession>
<gene>
    <name evidence="3" type="ORF">Cvel_21886</name>
</gene>
<name>A0A0G4GH56_9ALVE</name>
<dbReference type="VEuPathDB" id="CryptoDB:Cvel_21886"/>
<evidence type="ECO:0000256" key="2">
    <source>
        <dbReference type="SAM" id="SignalP"/>
    </source>
</evidence>
<proteinExistence type="predicted"/>
<feature type="chain" id="PRO_5005189994" evidence="2">
    <location>
        <begin position="20"/>
        <end position="260"/>
    </location>
</feature>
<evidence type="ECO:0000313" key="3">
    <source>
        <dbReference type="EMBL" id="CEM28995.1"/>
    </source>
</evidence>
<keyword evidence="2" id="KW-0732">Signal</keyword>
<evidence type="ECO:0000256" key="1">
    <source>
        <dbReference type="SAM" id="MobiDB-lite"/>
    </source>
</evidence>
<feature type="region of interest" description="Disordered" evidence="1">
    <location>
        <begin position="38"/>
        <end position="62"/>
    </location>
</feature>
<dbReference type="AlphaFoldDB" id="A0A0G4GH56"/>
<feature type="signal peptide" evidence="2">
    <location>
        <begin position="1"/>
        <end position="19"/>
    </location>
</feature>
<reference evidence="3" key="1">
    <citation type="submission" date="2014-11" db="EMBL/GenBank/DDBJ databases">
        <authorList>
            <person name="Otto D Thomas"/>
            <person name="Naeem Raeece"/>
        </authorList>
    </citation>
    <scope>NUCLEOTIDE SEQUENCE</scope>
</reference>
<organism evidence="3">
    <name type="scientific">Chromera velia CCMP2878</name>
    <dbReference type="NCBI Taxonomy" id="1169474"/>
    <lineage>
        <taxon>Eukaryota</taxon>
        <taxon>Sar</taxon>
        <taxon>Alveolata</taxon>
        <taxon>Colpodellida</taxon>
        <taxon>Chromeraceae</taxon>
        <taxon>Chromera</taxon>
    </lineage>
</organism>
<feature type="compositionally biased region" description="Polar residues" evidence="1">
    <location>
        <begin position="52"/>
        <end position="61"/>
    </location>
</feature>
<dbReference type="EMBL" id="CDMZ01001207">
    <property type="protein sequence ID" value="CEM28995.1"/>
    <property type="molecule type" value="Genomic_DNA"/>
</dbReference>
<protein>
    <submittedName>
        <fullName evidence="3">Uncharacterized protein</fullName>
    </submittedName>
</protein>